<keyword evidence="2" id="KW-1185">Reference proteome</keyword>
<evidence type="ECO:0008006" key="3">
    <source>
        <dbReference type="Google" id="ProtNLM"/>
    </source>
</evidence>
<proteinExistence type="predicted"/>
<dbReference type="Proteomes" id="UP000199473">
    <property type="component" value="Unassembled WGS sequence"/>
</dbReference>
<name>A0A1I4BH22_9PROT</name>
<organism evidence="1 2">
    <name type="scientific">Falsiroseomonas stagni DSM 19981</name>
    <dbReference type="NCBI Taxonomy" id="1123062"/>
    <lineage>
        <taxon>Bacteria</taxon>
        <taxon>Pseudomonadati</taxon>
        <taxon>Pseudomonadota</taxon>
        <taxon>Alphaproteobacteria</taxon>
        <taxon>Acetobacterales</taxon>
        <taxon>Roseomonadaceae</taxon>
        <taxon>Falsiroseomonas</taxon>
    </lineage>
</organism>
<accession>A0A1I4BH22</accession>
<gene>
    <name evidence="1" type="ORF">SAMN02745775_105297</name>
</gene>
<evidence type="ECO:0000313" key="1">
    <source>
        <dbReference type="EMBL" id="SFK68068.1"/>
    </source>
</evidence>
<dbReference type="STRING" id="1123062.SAMN02745775_105297"/>
<reference evidence="1 2" key="1">
    <citation type="submission" date="2016-10" db="EMBL/GenBank/DDBJ databases">
        <authorList>
            <person name="de Groot N.N."/>
        </authorList>
    </citation>
    <scope>NUCLEOTIDE SEQUENCE [LARGE SCALE GENOMIC DNA]</scope>
    <source>
        <strain evidence="1 2">DSM 19981</strain>
    </source>
</reference>
<sequence>MPEATLPEATGPRDIVFVIERAQQRAGSAHLRGRQLASLFAQVAADYGRGVRVAFSDEAIADAVAIVNKSALMPKPQSVVARLKQAGCTVLVDFVDRRVTAADGDAADGFIAVSAAQYRHLRATWPDKAVIHLPHHVDLDIPPIACQWDRFACAYFGNFDNALHLDAVREAGLVTTVETLTGNKNHWFEVLPGYNLHYAFRPRAHWGAGFKPFTKGFTAAHAGAIVVVADDDEEATELLGADYPFRIPAAATADAVIGHLRAMRDSFGNSAWREARLRMRRLRTISSAPYLLHLIRALAFEAGPHERVFA</sequence>
<protein>
    <recommendedName>
        <fullName evidence="3">Glycosyl transferases group 1</fullName>
    </recommendedName>
</protein>
<dbReference type="AlphaFoldDB" id="A0A1I4BH22"/>
<dbReference type="EMBL" id="FOSQ01000005">
    <property type="protein sequence ID" value="SFK68068.1"/>
    <property type="molecule type" value="Genomic_DNA"/>
</dbReference>
<evidence type="ECO:0000313" key="2">
    <source>
        <dbReference type="Proteomes" id="UP000199473"/>
    </source>
</evidence>
<dbReference type="RefSeq" id="WP_092960801.1">
    <property type="nucleotide sequence ID" value="NZ_FOSQ01000005.1"/>
</dbReference>
<dbReference type="OrthoDB" id="5110798at2"/>